<organism evidence="1 2">
    <name type="scientific">Agaricus bisporus var. burnettii (strain JB137-S8 / ATCC MYA-4627 / FGSC 10392)</name>
    <name type="common">White button mushroom</name>
    <dbReference type="NCBI Taxonomy" id="597362"/>
    <lineage>
        <taxon>Eukaryota</taxon>
        <taxon>Fungi</taxon>
        <taxon>Dikarya</taxon>
        <taxon>Basidiomycota</taxon>
        <taxon>Agaricomycotina</taxon>
        <taxon>Agaricomycetes</taxon>
        <taxon>Agaricomycetidae</taxon>
        <taxon>Agaricales</taxon>
        <taxon>Agaricineae</taxon>
        <taxon>Agaricaceae</taxon>
        <taxon>Agaricus</taxon>
    </lineage>
</organism>
<dbReference type="SUPFAM" id="SSF52047">
    <property type="entry name" value="RNI-like"/>
    <property type="match status" value="1"/>
</dbReference>
<dbReference type="Proteomes" id="UP000008493">
    <property type="component" value="Unassembled WGS sequence"/>
</dbReference>
<evidence type="ECO:0000313" key="1">
    <source>
        <dbReference type="EMBL" id="EKM78871.1"/>
    </source>
</evidence>
<keyword evidence="2" id="KW-1185">Reference proteome</keyword>
<protein>
    <recommendedName>
        <fullName evidence="3">F-box domain-containing protein</fullName>
    </recommendedName>
</protein>
<name>K5WTV4_AGABU</name>
<dbReference type="RefSeq" id="XP_007330651.1">
    <property type="nucleotide sequence ID" value="XM_007330589.1"/>
</dbReference>
<dbReference type="AlphaFoldDB" id="K5WTV4"/>
<accession>K5WTV4</accession>
<evidence type="ECO:0000313" key="2">
    <source>
        <dbReference type="Proteomes" id="UP000008493"/>
    </source>
</evidence>
<dbReference type="InParanoid" id="K5WTV4"/>
<gene>
    <name evidence="1" type="ORF">AGABI1DRAFT_107329</name>
</gene>
<evidence type="ECO:0008006" key="3">
    <source>
        <dbReference type="Google" id="ProtNLM"/>
    </source>
</evidence>
<dbReference type="GeneID" id="18822387"/>
<proteinExistence type="predicted"/>
<reference evidence="2" key="1">
    <citation type="journal article" date="2012" name="Proc. Natl. Acad. Sci. U.S.A.">
        <title>Genome sequence of the button mushroom Agaricus bisporus reveals mechanisms governing adaptation to a humic-rich ecological niche.</title>
        <authorList>
            <person name="Morin E."/>
            <person name="Kohler A."/>
            <person name="Baker A.R."/>
            <person name="Foulongne-Oriol M."/>
            <person name="Lombard V."/>
            <person name="Nagy L.G."/>
            <person name="Ohm R.A."/>
            <person name="Patyshakuliyeva A."/>
            <person name="Brun A."/>
            <person name="Aerts A.L."/>
            <person name="Bailey A.M."/>
            <person name="Billette C."/>
            <person name="Coutinho P.M."/>
            <person name="Deakin G."/>
            <person name="Doddapaneni H."/>
            <person name="Floudas D."/>
            <person name="Grimwood J."/>
            <person name="Hilden K."/>
            <person name="Kuees U."/>
            <person name="LaButti K.M."/>
            <person name="Lapidus A."/>
            <person name="Lindquist E.A."/>
            <person name="Lucas S.M."/>
            <person name="Murat C."/>
            <person name="Riley R.W."/>
            <person name="Salamov A.A."/>
            <person name="Schmutz J."/>
            <person name="Subramanian V."/>
            <person name="Woesten H.A.B."/>
            <person name="Xu J."/>
            <person name="Eastwood D.C."/>
            <person name="Foster G.D."/>
            <person name="Sonnenberg A.S."/>
            <person name="Cullen D."/>
            <person name="de Vries R.P."/>
            <person name="Lundell T."/>
            <person name="Hibbett D.S."/>
            <person name="Henrissat B."/>
            <person name="Burton K.S."/>
            <person name="Kerrigan R.W."/>
            <person name="Challen M.P."/>
            <person name="Grigoriev I.V."/>
            <person name="Martin F."/>
        </authorList>
    </citation>
    <scope>NUCLEOTIDE SEQUENCE [LARGE SCALE GENOMIC DNA]</scope>
    <source>
        <strain evidence="2">JB137-S8 / ATCC MYA-4627 / FGSC 10392</strain>
    </source>
</reference>
<dbReference type="InterPro" id="IPR032675">
    <property type="entry name" value="LRR_dom_sf"/>
</dbReference>
<dbReference type="OMA" id="LYCARHA"/>
<sequence>MSTFKCSSSYDSTSTLVSTCTLPDHLWSYICRFLTNEQIRQMYSINQPLYRISMALRYREASIGKLQGAGSRGTARCAAIAKNFRLRNNVHSLSFKVTRLSFDYESENGTHVTDAAMKRISNSAFVKLAVSHWRSKAQPPTPSIAPQFPPSNPASGSVTIGRSLTLSRQKTREQVARDGITAAIREFLSSLPNLTNLDIHFPNSICPSSDENDSTIVLLQPPGNETPYGTTLKSLTITGSVVAWKQLIPHHYEWPRLETFRVRIDSGHENPNDDVYAIRLILAPFIRRHSKTLKMLSIGSKIDQDLTSLYDGIGCLLHLETLEIEQPSFTPSKNHTEALGQFLIRHRDNLTSFRWTFVTPSNIAAPQTFILHPQEWFEQPPYNLQLPRLRQMALTLPGTSNLSFFEGTNLYCARHASTLTHLSLNGLIMSLTQLQELLLLIGSKRLESLEISLEVLTSAVLINLSTKCPSLQCLHLAYSSVGRQKSLTEPVLVDPTAGGILKIPNVPMVNTWQFRHDMSVLVLGNWNVGELYLRKIGDRSWEEYKMDQ</sequence>
<dbReference type="OrthoDB" id="3039255at2759"/>
<dbReference type="KEGG" id="abp:AGABI1DRAFT107329"/>
<dbReference type="Gene3D" id="3.80.10.10">
    <property type="entry name" value="Ribonuclease Inhibitor"/>
    <property type="match status" value="1"/>
</dbReference>
<dbReference type="HOGENOM" id="CLU_028894_2_0_1"/>
<dbReference type="EMBL" id="JH971391">
    <property type="protein sequence ID" value="EKM78871.1"/>
    <property type="molecule type" value="Genomic_DNA"/>
</dbReference>
<feature type="non-terminal residue" evidence="1">
    <location>
        <position position="548"/>
    </location>
</feature>